<dbReference type="InterPro" id="IPR036291">
    <property type="entry name" value="NAD(P)-bd_dom_sf"/>
</dbReference>
<protein>
    <submittedName>
        <fullName evidence="1">Saccharopine dehydrogenase</fullName>
    </submittedName>
</protein>
<evidence type="ECO:0000313" key="2">
    <source>
        <dbReference type="Proteomes" id="UP000283095"/>
    </source>
</evidence>
<reference evidence="1 2" key="1">
    <citation type="submission" date="2018-01" db="EMBL/GenBank/DDBJ databases">
        <title>Bacillus asahii Genome sequencing and assembly.</title>
        <authorList>
            <person name="Jiang H."/>
            <person name="Feng Y."/>
            <person name="Zhao F."/>
            <person name="Lin X."/>
        </authorList>
    </citation>
    <scope>NUCLEOTIDE SEQUENCE [LARGE SCALE GENOMIC DNA]</scope>
    <source>
        <strain evidence="1 2">OM18</strain>
    </source>
</reference>
<dbReference type="Proteomes" id="UP000283095">
    <property type="component" value="Chromosome"/>
</dbReference>
<dbReference type="PANTHER" id="PTHR43796">
    <property type="entry name" value="CARBOXYNORSPERMIDINE SYNTHASE"/>
    <property type="match status" value="1"/>
</dbReference>
<dbReference type="SUPFAM" id="SSF51735">
    <property type="entry name" value="NAD(P)-binding Rossmann-fold domains"/>
    <property type="match status" value="1"/>
</dbReference>
<dbReference type="OrthoDB" id="2078759at2"/>
<gene>
    <name evidence="1" type="ORF">BAOM_2048</name>
</gene>
<dbReference type="Gene3D" id="3.40.50.720">
    <property type="entry name" value="NAD(P)-binding Rossmann-like Domain"/>
    <property type="match status" value="2"/>
</dbReference>
<dbReference type="AlphaFoldDB" id="A0A3T0KQJ7"/>
<dbReference type="InterPro" id="IPR005097">
    <property type="entry name" value="Sacchrp_dh_NADP-bd"/>
</dbReference>
<dbReference type="Gene3D" id="3.30.360.10">
    <property type="entry name" value="Dihydrodipicolinate Reductase, domain 2"/>
    <property type="match status" value="1"/>
</dbReference>
<evidence type="ECO:0000313" key="1">
    <source>
        <dbReference type="EMBL" id="AZV42657.1"/>
    </source>
</evidence>
<dbReference type="RefSeq" id="WP_127760090.1">
    <property type="nucleotide sequence ID" value="NZ_CP026095.1"/>
</dbReference>
<dbReference type="PANTHER" id="PTHR43796:SF2">
    <property type="entry name" value="CARBOXYNORSPERMIDINE SYNTHASE"/>
    <property type="match status" value="1"/>
</dbReference>
<dbReference type="KEGG" id="pasa:BAOM_2048"/>
<accession>A0A3T0KQJ7</accession>
<dbReference type="Pfam" id="PF16653">
    <property type="entry name" value="Sacchrp_dh_C"/>
    <property type="match status" value="1"/>
</dbReference>
<dbReference type="InterPro" id="IPR032095">
    <property type="entry name" value="Sacchrp_dh-like_C"/>
</dbReference>
<organism evidence="1 2">
    <name type="scientific">Peribacillus asahii</name>
    <dbReference type="NCBI Taxonomy" id="228899"/>
    <lineage>
        <taxon>Bacteria</taxon>
        <taxon>Bacillati</taxon>
        <taxon>Bacillota</taxon>
        <taxon>Bacilli</taxon>
        <taxon>Bacillales</taxon>
        <taxon>Bacillaceae</taxon>
        <taxon>Peribacillus</taxon>
    </lineage>
</organism>
<name>A0A3T0KQJ7_9BACI</name>
<dbReference type="Pfam" id="PF03435">
    <property type="entry name" value="Sacchrp_dh_NADP"/>
    <property type="match status" value="1"/>
</dbReference>
<sequence length="397" mass="44435">MKVFCLGGAGKICREAILDLVQYSSFKKITVADFNEEEGRKVVEWLNDSRVDFVKVNVFDHEETVEKMRGYDIVMDGTTIKLNGLSTACIAEAGCHAINLNGFGEEDHSHEIFLAQGKTCLPGFGMTPGLTQMMAMHAANQLDSVHSVRVSHGSYRPIAFSKSIAETTTYEYDPNLPTRVVYENGEFIQVPPFARPREIQLPEPYGTAVQYIIPHSETKTLAKALKNKDVQLIEVRGTWPQENMELVRALYNYGFLKNETITIHDQQVGIMDCISEYLYQSEKGNTTKLYGYALHVEVTGTKDGKFYQHTLTHTHPASDGSVEGWEGLRAYTRNVGIPMAIATELIAKGSIAQKGVIIPEEAFLNPQAIFMELEKRGIFVQEEVKELQSLEDEIILA</sequence>
<dbReference type="EMBL" id="CP026095">
    <property type="protein sequence ID" value="AZV42657.1"/>
    <property type="molecule type" value="Genomic_DNA"/>
</dbReference>
<proteinExistence type="predicted"/>